<dbReference type="RefSeq" id="WP_046574130.1">
    <property type="nucleotide sequence ID" value="NZ_CP010429.1"/>
</dbReference>
<sequence length="529" mass="60976">MYISKFILENIRCFGGNHTIDSSKNINLIVGHNNSGKSTILKSIYHLQGYNFSDADRTIDTNRSSITINLETNKNFYDFNNFPNNPYTVELVEDVKVKFNFSKIRDTFAITSGIEMFNKGDGASALNVTFDPYLRISNKNLIYPYFSNRRFKSYSKSILRSEREKVEDLSNLFAKIDFLSTSNRNISNLYREACENILGFYIGTEQDEEGKHAAFAIDDYRSIPLTSMGDGVPNILGLITDLCLADDKIFLIEEPENDIHPKALKALLKLILEKSTTNQFFISTHSNIVVRTLGANNSTKIFQITTANDFSTFVKIPHSKILEISNDSRDRLKLLEDLGYDVYDYALWKGWLFLEESSAETIINEILIPNFCDDLRNKLRTFSSNGFDGISEKYKSFSSLFIYSHLDSLYKDRAWVIIDAGEKENSEIEKLKKYFPEGKINNQFRQLSKHNFEEYYPDKFSEQISEIENIDTLTLSKDEKVSLKKKLKKQLLNEVKEWYSKEPNEAKSAFEKSASEVINILKQIQEILK</sequence>
<dbReference type="HOGENOM" id="CLU_514722_0_0_10"/>
<dbReference type="AlphaFoldDB" id="A0A0E3ZWC7"/>
<gene>
    <name evidence="3" type="ORF">SD10_12730</name>
</gene>
<keyword evidence="4" id="KW-1185">Reference proteome</keyword>
<dbReference type="PANTHER" id="PTHR43581">
    <property type="entry name" value="ATP/GTP PHOSPHATASE"/>
    <property type="match status" value="1"/>
</dbReference>
<dbReference type="KEGG" id="srd:SD10_12730"/>
<dbReference type="GO" id="GO:0016887">
    <property type="term" value="F:ATP hydrolysis activity"/>
    <property type="evidence" value="ECO:0007669"/>
    <property type="project" value="InterPro"/>
</dbReference>
<dbReference type="Gene3D" id="3.40.50.300">
    <property type="entry name" value="P-loop containing nucleotide triphosphate hydrolases"/>
    <property type="match status" value="1"/>
</dbReference>
<dbReference type="InterPro" id="IPR027417">
    <property type="entry name" value="P-loop_NTPase"/>
</dbReference>
<reference evidence="3 4" key="1">
    <citation type="journal article" date="2014" name="Curr. Microbiol.">
        <title>Spirosoma radiotolerans sp. nov., a gamma-radiation-resistant bacterium isolated from gamma ray-irradiated soil.</title>
        <authorList>
            <person name="Lee J.J."/>
            <person name="Srinivasan S."/>
            <person name="Lim S."/>
            <person name="Joe M."/>
            <person name="Im S."/>
            <person name="Bae S.I."/>
            <person name="Park K.R."/>
            <person name="Han J.H."/>
            <person name="Park S.H."/>
            <person name="Joo B.M."/>
            <person name="Park S.J."/>
            <person name="Kim M.K."/>
        </authorList>
    </citation>
    <scope>NUCLEOTIDE SEQUENCE [LARGE SCALE GENOMIC DNA]</scope>
    <source>
        <strain evidence="3 4">DG5A</strain>
    </source>
</reference>
<dbReference type="PATRIC" id="fig|1379870.5.peg.2763"/>
<dbReference type="GO" id="GO:0005524">
    <property type="term" value="F:ATP binding"/>
    <property type="evidence" value="ECO:0007669"/>
    <property type="project" value="InterPro"/>
</dbReference>
<accession>A0A0E3ZWC7</accession>
<evidence type="ECO:0000259" key="2">
    <source>
        <dbReference type="Pfam" id="PF13476"/>
    </source>
</evidence>
<dbReference type="Pfam" id="PF13476">
    <property type="entry name" value="AAA_23"/>
    <property type="match status" value="1"/>
</dbReference>
<dbReference type="InterPro" id="IPR051396">
    <property type="entry name" value="Bact_Antivir_Def_Nuclease"/>
</dbReference>
<evidence type="ECO:0000313" key="4">
    <source>
        <dbReference type="Proteomes" id="UP000033054"/>
    </source>
</evidence>
<organism evidence="3 4">
    <name type="scientific">Spirosoma radiotolerans</name>
    <dbReference type="NCBI Taxonomy" id="1379870"/>
    <lineage>
        <taxon>Bacteria</taxon>
        <taxon>Pseudomonadati</taxon>
        <taxon>Bacteroidota</taxon>
        <taxon>Cytophagia</taxon>
        <taxon>Cytophagales</taxon>
        <taxon>Cytophagaceae</taxon>
        <taxon>Spirosoma</taxon>
    </lineage>
</organism>
<dbReference type="InterPro" id="IPR003959">
    <property type="entry name" value="ATPase_AAA_core"/>
</dbReference>
<evidence type="ECO:0000259" key="1">
    <source>
        <dbReference type="Pfam" id="PF13304"/>
    </source>
</evidence>
<dbReference type="OrthoDB" id="9792800at2"/>
<dbReference type="STRING" id="1379870.SD10_12730"/>
<dbReference type="EMBL" id="CP010429">
    <property type="protein sequence ID" value="AKD55634.1"/>
    <property type="molecule type" value="Genomic_DNA"/>
</dbReference>
<feature type="domain" description="ATPase AAA-type core" evidence="1">
    <location>
        <begin position="185"/>
        <end position="290"/>
    </location>
</feature>
<protein>
    <submittedName>
        <fullName evidence="3">Uncharacterized protein</fullName>
    </submittedName>
</protein>
<dbReference type="Pfam" id="PF13304">
    <property type="entry name" value="AAA_21"/>
    <property type="match status" value="1"/>
</dbReference>
<dbReference type="SUPFAM" id="SSF52540">
    <property type="entry name" value="P-loop containing nucleoside triphosphate hydrolases"/>
    <property type="match status" value="1"/>
</dbReference>
<dbReference type="InterPro" id="IPR038729">
    <property type="entry name" value="Rad50/SbcC_AAA"/>
</dbReference>
<dbReference type="Proteomes" id="UP000033054">
    <property type="component" value="Chromosome"/>
</dbReference>
<name>A0A0E3ZWC7_9BACT</name>
<dbReference type="PANTHER" id="PTHR43581:SF4">
    <property type="entry name" value="ATP_GTP PHOSPHATASE"/>
    <property type="match status" value="1"/>
</dbReference>
<proteinExistence type="predicted"/>
<evidence type="ECO:0000313" key="3">
    <source>
        <dbReference type="EMBL" id="AKD55634.1"/>
    </source>
</evidence>
<feature type="domain" description="Rad50/SbcC-type AAA" evidence="2">
    <location>
        <begin position="7"/>
        <end position="153"/>
    </location>
</feature>